<dbReference type="PANTHER" id="PTHR46733">
    <property type="entry name" value="26.5 KDA HEAT SHOCK PROTEIN, MITOCHONDRIAL"/>
    <property type="match status" value="1"/>
</dbReference>
<dbReference type="CDD" id="cd06464">
    <property type="entry name" value="ACD_sHsps-like"/>
    <property type="match status" value="1"/>
</dbReference>
<reference evidence="7 8" key="1">
    <citation type="submission" date="2021-01" db="EMBL/GenBank/DDBJ databases">
        <title>Biogeographic distribution of Paracoccus.</title>
        <authorList>
            <person name="Hollensteiner J."/>
            <person name="Leineberger J."/>
            <person name="Brinkhoff T."/>
            <person name="Daniel R."/>
        </authorList>
    </citation>
    <scope>NUCLEOTIDE SEQUENCE [LARGE SCALE GENOMIC DNA]</scope>
    <source>
        <strain evidence="7 8">LMG25392</strain>
    </source>
</reference>
<evidence type="ECO:0000313" key="7">
    <source>
        <dbReference type="EMBL" id="WCR10734.1"/>
    </source>
</evidence>
<evidence type="ECO:0000259" key="6">
    <source>
        <dbReference type="PROSITE" id="PS51203"/>
    </source>
</evidence>
<dbReference type="RefSeq" id="WP_272858811.1">
    <property type="nucleotide sequence ID" value="NZ_CP067134.1"/>
</dbReference>
<dbReference type="SUPFAM" id="SSF49764">
    <property type="entry name" value="HSP20-like chaperones"/>
    <property type="match status" value="1"/>
</dbReference>
<evidence type="ECO:0000256" key="3">
    <source>
        <dbReference type="RuleBase" id="RU003616"/>
    </source>
</evidence>
<evidence type="ECO:0000256" key="1">
    <source>
        <dbReference type="ARBA" id="ARBA00023016"/>
    </source>
</evidence>
<dbReference type="Proteomes" id="UP001218412">
    <property type="component" value="Chromosome"/>
</dbReference>
<dbReference type="InterPro" id="IPR044587">
    <property type="entry name" value="HSP21-like"/>
</dbReference>
<evidence type="ECO:0000313" key="8">
    <source>
        <dbReference type="Proteomes" id="UP001218412"/>
    </source>
</evidence>
<evidence type="ECO:0000259" key="5">
    <source>
        <dbReference type="PROSITE" id="PS01031"/>
    </source>
</evidence>
<dbReference type="EMBL" id="CP067134">
    <property type="protein sequence ID" value="WCR10734.1"/>
    <property type="molecule type" value="Genomic_DNA"/>
</dbReference>
<evidence type="ECO:0000256" key="2">
    <source>
        <dbReference type="PROSITE-ProRule" id="PRU00285"/>
    </source>
</evidence>
<dbReference type="InterPro" id="IPR007052">
    <property type="entry name" value="CS_dom"/>
</dbReference>
<protein>
    <submittedName>
        <fullName evidence="7">Hsp20/alpha crystallin family protein</fullName>
    </submittedName>
</protein>
<dbReference type="PANTHER" id="PTHR46733:SF4">
    <property type="entry name" value="HEAT SHOCK PROTEIN 21, CHLOROPLASTIC"/>
    <property type="match status" value="1"/>
</dbReference>
<name>A0ABY7SV15_9RHOB</name>
<keyword evidence="8" id="KW-1185">Reference proteome</keyword>
<evidence type="ECO:0000256" key="4">
    <source>
        <dbReference type="SAM" id="MobiDB-lite"/>
    </source>
</evidence>
<keyword evidence="1" id="KW-0346">Stress response</keyword>
<dbReference type="PROSITE" id="PS51203">
    <property type="entry name" value="CS"/>
    <property type="match status" value="1"/>
</dbReference>
<dbReference type="Pfam" id="PF00011">
    <property type="entry name" value="HSP20"/>
    <property type="match status" value="1"/>
</dbReference>
<feature type="region of interest" description="Disordered" evidence="4">
    <location>
        <begin position="97"/>
        <end position="127"/>
    </location>
</feature>
<dbReference type="InterPro" id="IPR002068">
    <property type="entry name" value="A-crystallin/Hsp20_dom"/>
</dbReference>
<dbReference type="InterPro" id="IPR008978">
    <property type="entry name" value="HSP20-like_chaperone"/>
</dbReference>
<proteinExistence type="inferred from homology"/>
<dbReference type="Gene3D" id="2.60.40.790">
    <property type="match status" value="1"/>
</dbReference>
<sequence>MAFSDLIPWSWNRDRNRVPARREGDENPMVSLQRDLNRVFEDFWGRFDSPFDGSLPAAGPRTDISETDDAMLVSVDLPGLDDEDVEVNVTEDMLTIRGEREEKTEKEGFTSQSRRSFHRMIPIPPGVDSEKAEAEFKRGELTVTLPKTEEARARVKRIEVKTS</sequence>
<accession>A0ABY7SV15</accession>
<dbReference type="PROSITE" id="PS01031">
    <property type="entry name" value="SHSP"/>
    <property type="match status" value="1"/>
</dbReference>
<feature type="domain" description="CS" evidence="6">
    <location>
        <begin position="57"/>
        <end position="159"/>
    </location>
</feature>
<organism evidence="7 8">
    <name type="scientific">Paracoccus stylophorae</name>
    <dbReference type="NCBI Taxonomy" id="659350"/>
    <lineage>
        <taxon>Bacteria</taxon>
        <taxon>Pseudomonadati</taxon>
        <taxon>Pseudomonadota</taxon>
        <taxon>Alphaproteobacteria</taxon>
        <taxon>Rhodobacterales</taxon>
        <taxon>Paracoccaceae</taxon>
        <taxon>Paracoccus</taxon>
    </lineage>
</organism>
<feature type="domain" description="SHSP" evidence="5">
    <location>
        <begin position="53"/>
        <end position="163"/>
    </location>
</feature>
<feature type="compositionally biased region" description="Basic and acidic residues" evidence="4">
    <location>
        <begin position="97"/>
        <end position="108"/>
    </location>
</feature>
<gene>
    <name evidence="7" type="ORF">JHW45_17150</name>
</gene>
<comment type="similarity">
    <text evidence="2 3">Belongs to the small heat shock protein (HSP20) family.</text>
</comment>